<dbReference type="Proteomes" id="UP001054837">
    <property type="component" value="Unassembled WGS sequence"/>
</dbReference>
<evidence type="ECO:0000313" key="2">
    <source>
        <dbReference type="Proteomes" id="UP001054837"/>
    </source>
</evidence>
<dbReference type="AlphaFoldDB" id="A0AAV4PBQ3"/>
<protein>
    <submittedName>
        <fullName evidence="1">Uncharacterized protein</fullName>
    </submittedName>
</protein>
<reference evidence="1 2" key="1">
    <citation type="submission" date="2021-06" db="EMBL/GenBank/DDBJ databases">
        <title>Caerostris darwini draft genome.</title>
        <authorList>
            <person name="Kono N."/>
            <person name="Arakawa K."/>
        </authorList>
    </citation>
    <scope>NUCLEOTIDE SEQUENCE [LARGE SCALE GENOMIC DNA]</scope>
</reference>
<sequence length="90" mass="10197">MSDGKRVGFPDFGTSARYLRSEVELKVNRRCFFPSFRTLSMLNLQNCLKSKEKLLSSTQSIKDCPIQSIPSLFSSVLSQRLTMPSPSFTQ</sequence>
<accession>A0AAV4PBQ3</accession>
<name>A0AAV4PBQ3_9ARAC</name>
<comment type="caution">
    <text evidence="1">The sequence shown here is derived from an EMBL/GenBank/DDBJ whole genome shotgun (WGS) entry which is preliminary data.</text>
</comment>
<gene>
    <name evidence="1" type="ORF">CDAR_475861</name>
</gene>
<proteinExistence type="predicted"/>
<evidence type="ECO:0000313" key="1">
    <source>
        <dbReference type="EMBL" id="GIX93410.1"/>
    </source>
</evidence>
<keyword evidence="2" id="KW-1185">Reference proteome</keyword>
<dbReference type="EMBL" id="BPLQ01002493">
    <property type="protein sequence ID" value="GIX93410.1"/>
    <property type="molecule type" value="Genomic_DNA"/>
</dbReference>
<organism evidence="1 2">
    <name type="scientific">Caerostris darwini</name>
    <dbReference type="NCBI Taxonomy" id="1538125"/>
    <lineage>
        <taxon>Eukaryota</taxon>
        <taxon>Metazoa</taxon>
        <taxon>Ecdysozoa</taxon>
        <taxon>Arthropoda</taxon>
        <taxon>Chelicerata</taxon>
        <taxon>Arachnida</taxon>
        <taxon>Araneae</taxon>
        <taxon>Araneomorphae</taxon>
        <taxon>Entelegynae</taxon>
        <taxon>Araneoidea</taxon>
        <taxon>Araneidae</taxon>
        <taxon>Caerostris</taxon>
    </lineage>
</organism>